<dbReference type="EMBL" id="FQWM01000001">
    <property type="protein sequence ID" value="SHG26520.1"/>
    <property type="molecule type" value="Genomic_DNA"/>
</dbReference>
<dbReference type="InterPro" id="IPR005900">
    <property type="entry name" value="6-phosphogluconolactonase_DevB"/>
</dbReference>
<dbReference type="AlphaFoldDB" id="A0A1M5IF13"/>
<feature type="domain" description="Glucosamine/galactosamine-6-phosphate isomerase" evidence="8">
    <location>
        <begin position="15"/>
        <end position="221"/>
    </location>
</feature>
<dbReference type="EC" id="3.1.1.31" evidence="5 7"/>
<evidence type="ECO:0000313" key="10">
    <source>
        <dbReference type="Proteomes" id="UP000184211"/>
    </source>
</evidence>
<dbReference type="GO" id="GO:0006098">
    <property type="term" value="P:pentose-phosphate shunt"/>
    <property type="evidence" value="ECO:0007669"/>
    <property type="project" value="UniProtKB-UniPathway"/>
</dbReference>
<evidence type="ECO:0000256" key="2">
    <source>
        <dbReference type="ARBA" id="ARBA00002681"/>
    </source>
</evidence>
<dbReference type="PANTHER" id="PTHR11054:SF0">
    <property type="entry name" value="6-PHOSPHOGLUCONOLACTONASE"/>
    <property type="match status" value="1"/>
</dbReference>
<dbReference type="Pfam" id="PF01182">
    <property type="entry name" value="Glucosamine_iso"/>
    <property type="match status" value="1"/>
</dbReference>
<proteinExistence type="inferred from homology"/>
<evidence type="ECO:0000256" key="3">
    <source>
        <dbReference type="ARBA" id="ARBA00004961"/>
    </source>
</evidence>
<comment type="pathway">
    <text evidence="3 7">Carbohydrate degradation; pentose phosphate pathway; D-ribulose 5-phosphate from D-glucose 6-phosphate (oxidative stage): step 2/3.</text>
</comment>
<accession>A0A1M5IF13</accession>
<dbReference type="PANTHER" id="PTHR11054">
    <property type="entry name" value="6-PHOSPHOGLUCONOLACTONASE"/>
    <property type="match status" value="1"/>
</dbReference>
<comment type="similarity">
    <text evidence="4 7">Belongs to the glucosamine/galactosamine-6-phosphate isomerase family. 6-phosphogluconolactonase subfamily.</text>
</comment>
<evidence type="ECO:0000259" key="8">
    <source>
        <dbReference type="Pfam" id="PF01182"/>
    </source>
</evidence>
<dbReference type="SUPFAM" id="SSF100950">
    <property type="entry name" value="NagB/RpiA/CoA transferase-like"/>
    <property type="match status" value="1"/>
</dbReference>
<keyword evidence="10" id="KW-1185">Reference proteome</keyword>
<evidence type="ECO:0000256" key="4">
    <source>
        <dbReference type="ARBA" id="ARBA00010662"/>
    </source>
</evidence>
<evidence type="ECO:0000256" key="1">
    <source>
        <dbReference type="ARBA" id="ARBA00000832"/>
    </source>
</evidence>
<comment type="catalytic activity">
    <reaction evidence="1 7">
        <text>6-phospho-D-glucono-1,5-lactone + H2O = 6-phospho-D-gluconate + H(+)</text>
        <dbReference type="Rhea" id="RHEA:12556"/>
        <dbReference type="ChEBI" id="CHEBI:15377"/>
        <dbReference type="ChEBI" id="CHEBI:15378"/>
        <dbReference type="ChEBI" id="CHEBI:57955"/>
        <dbReference type="ChEBI" id="CHEBI:58759"/>
        <dbReference type="EC" id="3.1.1.31"/>
    </reaction>
</comment>
<dbReference type="CDD" id="cd01400">
    <property type="entry name" value="6PGL"/>
    <property type="match status" value="1"/>
</dbReference>
<keyword evidence="7" id="KW-0378">Hydrolase</keyword>
<dbReference type="GO" id="GO:0005975">
    <property type="term" value="P:carbohydrate metabolic process"/>
    <property type="evidence" value="ECO:0007669"/>
    <property type="project" value="UniProtKB-UniRule"/>
</dbReference>
<name>A0A1M5IF13_9RHOB</name>
<reference evidence="10" key="1">
    <citation type="submission" date="2016-11" db="EMBL/GenBank/DDBJ databases">
        <authorList>
            <person name="Varghese N."/>
            <person name="Submissions S."/>
        </authorList>
    </citation>
    <scope>NUCLEOTIDE SEQUENCE [LARGE SCALE GENOMIC DNA]</scope>
    <source>
        <strain evidence="10">DSM 28223</strain>
    </source>
</reference>
<evidence type="ECO:0000256" key="7">
    <source>
        <dbReference type="RuleBase" id="RU365095"/>
    </source>
</evidence>
<dbReference type="GO" id="GO:0017057">
    <property type="term" value="F:6-phosphogluconolactonase activity"/>
    <property type="evidence" value="ECO:0007669"/>
    <property type="project" value="UniProtKB-UniRule"/>
</dbReference>
<dbReference type="InterPro" id="IPR037171">
    <property type="entry name" value="NagB/RpiA_transferase-like"/>
</dbReference>
<dbReference type="UniPathway" id="UPA00115">
    <property type="reaction ID" value="UER00409"/>
</dbReference>
<dbReference type="NCBIfam" id="TIGR01198">
    <property type="entry name" value="pgl"/>
    <property type="match status" value="1"/>
</dbReference>
<protein>
    <recommendedName>
        <fullName evidence="6 7">6-phosphogluconolactonase</fullName>
        <shortName evidence="7">6PGL</shortName>
        <ecNumber evidence="5 7">3.1.1.31</ecNumber>
    </recommendedName>
</protein>
<dbReference type="Proteomes" id="UP000184211">
    <property type="component" value="Unassembled WGS sequence"/>
</dbReference>
<evidence type="ECO:0000256" key="6">
    <source>
        <dbReference type="ARBA" id="ARBA00020337"/>
    </source>
</evidence>
<dbReference type="InterPro" id="IPR006148">
    <property type="entry name" value="Glc/Gal-6P_isomerase"/>
</dbReference>
<evidence type="ECO:0000256" key="5">
    <source>
        <dbReference type="ARBA" id="ARBA00013198"/>
    </source>
</evidence>
<sequence length="230" mass="24832">MEGDWRMKIETYPDFDMLTLNVAQRIAGDLNAALLHQDRALLAVPGGTTPGPIFDDLCAADIEWSRVDIILTDERWVPGDHPRSNTKLLKERLLVNRAAEASLLPLHVATETPEEGLPKLIPGLEARLPISVAVLGMGADMHTASLFPDSAELTSALAQDAPVLIPVRPASQPEARVTLAAHVLNGALHKHIVFKGKDKRDALDAALHLPAQKAPIRAVLDGATVHYSES</sequence>
<gene>
    <name evidence="7" type="primary">pgl</name>
    <name evidence="9" type="ORF">SAMN04488044_0296</name>
</gene>
<dbReference type="STRING" id="870908.SAMN04488044_0296"/>
<dbReference type="Gene3D" id="3.40.50.1360">
    <property type="match status" value="1"/>
</dbReference>
<dbReference type="InterPro" id="IPR039104">
    <property type="entry name" value="6PGL"/>
</dbReference>
<organism evidence="9 10">
    <name type="scientific">Cognatishimia maritima</name>
    <dbReference type="NCBI Taxonomy" id="870908"/>
    <lineage>
        <taxon>Bacteria</taxon>
        <taxon>Pseudomonadati</taxon>
        <taxon>Pseudomonadota</taxon>
        <taxon>Alphaproteobacteria</taxon>
        <taxon>Rhodobacterales</taxon>
        <taxon>Paracoccaceae</taxon>
        <taxon>Cognatishimia</taxon>
    </lineage>
</organism>
<evidence type="ECO:0000313" key="9">
    <source>
        <dbReference type="EMBL" id="SHG26520.1"/>
    </source>
</evidence>
<comment type="function">
    <text evidence="2 7">Hydrolysis of 6-phosphogluconolactone to 6-phosphogluconate.</text>
</comment>